<dbReference type="Gene3D" id="1.20.1260.100">
    <property type="entry name" value="TspO/MBR protein"/>
    <property type="match status" value="1"/>
</dbReference>
<feature type="transmembrane region" description="Helical" evidence="6">
    <location>
        <begin position="118"/>
        <end position="137"/>
    </location>
</feature>
<dbReference type="Pfam" id="PF03073">
    <property type="entry name" value="TspO_MBR"/>
    <property type="match status" value="1"/>
</dbReference>
<keyword evidence="4 6" id="KW-1133">Transmembrane helix</keyword>
<evidence type="ECO:0000256" key="3">
    <source>
        <dbReference type="ARBA" id="ARBA00022692"/>
    </source>
</evidence>
<accession>A0AAD3TNU2</accession>
<comment type="similarity">
    <text evidence="2">Belongs to the TspO/BZRP family.</text>
</comment>
<dbReference type="GO" id="GO:0005741">
    <property type="term" value="C:mitochondrial outer membrane"/>
    <property type="evidence" value="ECO:0007669"/>
    <property type="project" value="TreeGrafter"/>
</dbReference>
<dbReference type="AlphaFoldDB" id="A0AAD3TNU2"/>
<dbReference type="PANTHER" id="PTHR10057:SF0">
    <property type="entry name" value="TRANSLOCATOR PROTEIN"/>
    <property type="match status" value="1"/>
</dbReference>
<feature type="transmembrane region" description="Helical" evidence="6">
    <location>
        <begin position="149"/>
        <end position="170"/>
    </location>
</feature>
<gene>
    <name evidence="7" type="ORF">CspeluHIS016_0105740</name>
</gene>
<proteinExistence type="inferred from homology"/>
<dbReference type="PANTHER" id="PTHR10057">
    <property type="entry name" value="PERIPHERAL-TYPE BENZODIAZEPINE RECEPTOR"/>
    <property type="match status" value="1"/>
</dbReference>
<evidence type="ECO:0000313" key="8">
    <source>
        <dbReference type="Proteomes" id="UP001222932"/>
    </source>
</evidence>
<keyword evidence="3 6" id="KW-0812">Transmembrane</keyword>
<comment type="subcellular location">
    <subcellularLocation>
        <location evidence="1">Membrane</location>
        <topology evidence="1">Multi-pass membrane protein</topology>
    </subcellularLocation>
</comment>
<sequence>MSPLPEFAFAVNRNPAVAVGLPIALGIISNYASAKIRSKRTGQAAKATCPPHPAYSYIWMAASGLLGYAAHLTTRSFDAAVTHQSTEDASNALVLYYATLGLQLLWEPLFIGGNKKEAALVNSVALLGTAITMAIKMNDLATNPVSTNWFTIPYCVWIGYTTYLNASVVLSAKKQH</sequence>
<organism evidence="7 8">
    <name type="scientific">Cutaneotrichosporon spelunceum</name>
    <dbReference type="NCBI Taxonomy" id="1672016"/>
    <lineage>
        <taxon>Eukaryota</taxon>
        <taxon>Fungi</taxon>
        <taxon>Dikarya</taxon>
        <taxon>Basidiomycota</taxon>
        <taxon>Agaricomycotina</taxon>
        <taxon>Tremellomycetes</taxon>
        <taxon>Trichosporonales</taxon>
        <taxon>Trichosporonaceae</taxon>
        <taxon>Cutaneotrichosporon</taxon>
    </lineage>
</organism>
<evidence type="ECO:0008006" key="9">
    <source>
        <dbReference type="Google" id="ProtNLM"/>
    </source>
</evidence>
<keyword evidence="5 6" id="KW-0472">Membrane</keyword>
<dbReference type="CDD" id="cd15904">
    <property type="entry name" value="TSPO_MBR"/>
    <property type="match status" value="1"/>
</dbReference>
<dbReference type="EMBL" id="BTCM01000001">
    <property type="protein sequence ID" value="GMK53988.1"/>
    <property type="molecule type" value="Genomic_DNA"/>
</dbReference>
<name>A0AAD3TNU2_9TREE</name>
<evidence type="ECO:0000313" key="7">
    <source>
        <dbReference type="EMBL" id="GMK53988.1"/>
    </source>
</evidence>
<reference evidence="7" key="1">
    <citation type="journal article" date="2023" name="BMC Genomics">
        <title>Chromosome-level genome assemblies of Cutaneotrichosporon spp. (Trichosporonales, Basidiomycota) reveal imbalanced evolution between nucleotide sequences and chromosome synteny.</title>
        <authorList>
            <person name="Kobayashi Y."/>
            <person name="Kayamori A."/>
            <person name="Aoki K."/>
            <person name="Shiwa Y."/>
            <person name="Matsutani M."/>
            <person name="Fujita N."/>
            <person name="Sugita T."/>
            <person name="Iwasaki W."/>
            <person name="Tanaka N."/>
            <person name="Takashima M."/>
        </authorList>
    </citation>
    <scope>NUCLEOTIDE SEQUENCE</scope>
    <source>
        <strain evidence="7">HIS016</strain>
    </source>
</reference>
<dbReference type="Proteomes" id="UP001222932">
    <property type="component" value="Unassembled WGS sequence"/>
</dbReference>
<dbReference type="FunFam" id="1.20.1260.100:FF:000001">
    <property type="entry name" value="translocator protein 2"/>
    <property type="match status" value="1"/>
</dbReference>
<dbReference type="InterPro" id="IPR038330">
    <property type="entry name" value="TspO/MBR-related_sf"/>
</dbReference>
<evidence type="ECO:0000256" key="2">
    <source>
        <dbReference type="ARBA" id="ARBA00007524"/>
    </source>
</evidence>
<feature type="transmembrane region" description="Helical" evidence="6">
    <location>
        <begin position="93"/>
        <end position="111"/>
    </location>
</feature>
<feature type="transmembrane region" description="Helical" evidence="6">
    <location>
        <begin position="54"/>
        <end position="73"/>
    </location>
</feature>
<evidence type="ECO:0000256" key="1">
    <source>
        <dbReference type="ARBA" id="ARBA00004141"/>
    </source>
</evidence>
<feature type="transmembrane region" description="Helical" evidence="6">
    <location>
        <begin position="15"/>
        <end position="33"/>
    </location>
</feature>
<dbReference type="GO" id="GO:0033013">
    <property type="term" value="P:tetrapyrrole metabolic process"/>
    <property type="evidence" value="ECO:0007669"/>
    <property type="project" value="UniProtKB-ARBA"/>
</dbReference>
<evidence type="ECO:0000256" key="4">
    <source>
        <dbReference type="ARBA" id="ARBA00022989"/>
    </source>
</evidence>
<reference evidence="7" key="2">
    <citation type="submission" date="2023-06" db="EMBL/GenBank/DDBJ databases">
        <authorList>
            <person name="Kobayashi Y."/>
            <person name="Kayamori A."/>
            <person name="Aoki K."/>
            <person name="Shiwa Y."/>
            <person name="Fujita N."/>
            <person name="Sugita T."/>
            <person name="Iwasaki W."/>
            <person name="Tanaka N."/>
            <person name="Takashima M."/>
        </authorList>
    </citation>
    <scope>NUCLEOTIDE SEQUENCE</scope>
    <source>
        <strain evidence="7">HIS016</strain>
    </source>
</reference>
<evidence type="ECO:0000256" key="5">
    <source>
        <dbReference type="ARBA" id="ARBA00023136"/>
    </source>
</evidence>
<protein>
    <recommendedName>
        <fullName evidence="9">TspO/MBR-related protein</fullName>
    </recommendedName>
</protein>
<dbReference type="InterPro" id="IPR004307">
    <property type="entry name" value="TspO_MBR"/>
</dbReference>
<keyword evidence="8" id="KW-1185">Reference proteome</keyword>
<comment type="caution">
    <text evidence="7">The sequence shown here is derived from an EMBL/GenBank/DDBJ whole genome shotgun (WGS) entry which is preliminary data.</text>
</comment>
<evidence type="ECO:0000256" key="6">
    <source>
        <dbReference type="SAM" id="Phobius"/>
    </source>
</evidence>